<dbReference type="SUPFAM" id="SSF53448">
    <property type="entry name" value="Nucleotide-diphospho-sugar transferases"/>
    <property type="match status" value="1"/>
</dbReference>
<dbReference type="InterPro" id="IPR029044">
    <property type="entry name" value="Nucleotide-diphossugar_trans"/>
</dbReference>
<proteinExistence type="predicted"/>
<evidence type="ECO:0000259" key="1">
    <source>
        <dbReference type="Pfam" id="PF00535"/>
    </source>
</evidence>
<reference evidence="2 3" key="1">
    <citation type="submission" date="2024-03" db="EMBL/GenBank/DDBJ databases">
        <title>Aquirufa genome sequencing.</title>
        <authorList>
            <person name="Pitt A."/>
            <person name="Hahn M.W."/>
        </authorList>
    </citation>
    <scope>NUCLEOTIDE SEQUENCE [LARGE SCALE GENOMIC DNA]</scope>
    <source>
        <strain evidence="2 3">PLAD-142S6K</strain>
    </source>
</reference>
<dbReference type="PANTHER" id="PTHR48090">
    <property type="entry name" value="UNDECAPRENYL-PHOSPHATE 4-DEOXY-4-FORMAMIDO-L-ARABINOSE TRANSFERASE-RELATED"/>
    <property type="match status" value="1"/>
</dbReference>
<name>A0ABW6D6W9_9BACT</name>
<dbReference type="InterPro" id="IPR001173">
    <property type="entry name" value="Glyco_trans_2-like"/>
</dbReference>
<comment type="caution">
    <text evidence="2">The sequence shown here is derived from an EMBL/GenBank/DDBJ whole genome shotgun (WGS) entry which is preliminary data.</text>
</comment>
<protein>
    <submittedName>
        <fullName evidence="2">Glycosyltransferase family 2 protein</fullName>
    </submittedName>
</protein>
<dbReference type="Gene3D" id="3.90.550.10">
    <property type="entry name" value="Spore Coat Polysaccharide Biosynthesis Protein SpsA, Chain A"/>
    <property type="match status" value="1"/>
</dbReference>
<feature type="domain" description="Glycosyltransferase 2-like" evidence="1">
    <location>
        <begin position="7"/>
        <end position="112"/>
    </location>
</feature>
<dbReference type="Pfam" id="PF00535">
    <property type="entry name" value="Glycos_transf_2"/>
    <property type="match status" value="1"/>
</dbReference>
<evidence type="ECO:0000313" key="3">
    <source>
        <dbReference type="Proteomes" id="UP001598114"/>
    </source>
</evidence>
<evidence type="ECO:0000313" key="2">
    <source>
        <dbReference type="EMBL" id="MFD3276813.1"/>
    </source>
</evidence>
<dbReference type="CDD" id="cd04179">
    <property type="entry name" value="DPM_DPG-synthase_like"/>
    <property type="match status" value="1"/>
</dbReference>
<organism evidence="2 3">
    <name type="scientific">Aquirufa echingensis</name>
    <dbReference type="NCBI Taxonomy" id="3096516"/>
    <lineage>
        <taxon>Bacteria</taxon>
        <taxon>Pseudomonadati</taxon>
        <taxon>Bacteroidota</taxon>
        <taxon>Cytophagia</taxon>
        <taxon>Cytophagales</taxon>
        <taxon>Flectobacillaceae</taxon>
        <taxon>Aquirufa</taxon>
    </lineage>
</organism>
<dbReference type="RefSeq" id="WP_377977253.1">
    <property type="nucleotide sequence ID" value="NZ_JBBKYA010000005.1"/>
</dbReference>
<dbReference type="InterPro" id="IPR050256">
    <property type="entry name" value="Glycosyltransferase_2"/>
</dbReference>
<dbReference type="PANTHER" id="PTHR48090:SF7">
    <property type="entry name" value="RFBJ PROTEIN"/>
    <property type="match status" value="1"/>
</dbReference>
<dbReference type="Proteomes" id="UP001598114">
    <property type="component" value="Unassembled WGS sequence"/>
</dbReference>
<keyword evidence="3" id="KW-1185">Reference proteome</keyword>
<sequence length="239" mass="27568">MSKQSWSVIVFCFNEVGTVEQVVKKTMETLQKMNIEFFEVLLVDDGSTDGSRELASNFTTLFPKLRLVFHDKNMGIGHALRTGYFEAQYENVCAVPADGQFDLDELLPYAEVPANSIISFFRKENTTYSFFRNSLSKANKQLNLWLNGFELKDVNWVKIYKGKVIKEMNLEIESSLVESEICAKFMMKGFHVIEIESKYLQRTSGISKGASFKIVKQAMIDTLFLARVLFRYRQQIRNL</sequence>
<dbReference type="EMBL" id="JBBKYA010000005">
    <property type="protein sequence ID" value="MFD3276813.1"/>
    <property type="molecule type" value="Genomic_DNA"/>
</dbReference>
<accession>A0ABW6D6W9</accession>
<gene>
    <name evidence="2" type="ORF">SKC38_11290</name>
</gene>